<keyword evidence="6" id="KW-0378">Hydrolase</keyword>
<evidence type="ECO:0000256" key="2">
    <source>
        <dbReference type="ARBA" id="ARBA00011245"/>
    </source>
</evidence>
<feature type="domain" description="Glycosyl-hydrolase 97 N-terminal" evidence="5">
    <location>
        <begin position="23"/>
        <end position="132"/>
    </location>
</feature>
<dbReference type="PROSITE" id="PS51257">
    <property type="entry name" value="PROKAR_LIPOPROTEIN"/>
    <property type="match status" value="1"/>
</dbReference>
<organism evidence="6 7">
    <name type="scientific">Bacteroides uniformis</name>
    <dbReference type="NCBI Taxonomy" id="820"/>
    <lineage>
        <taxon>Bacteria</taxon>
        <taxon>Pseudomonadati</taxon>
        <taxon>Bacteroidota</taxon>
        <taxon>Bacteroidia</taxon>
        <taxon>Bacteroidales</taxon>
        <taxon>Bacteroidaceae</taxon>
        <taxon>Bacteroides</taxon>
    </lineage>
</organism>
<accession>A0AAW6H2I4</accession>
<dbReference type="Pfam" id="PF14508">
    <property type="entry name" value="GH97_N"/>
    <property type="match status" value="1"/>
</dbReference>
<name>A0AAW6H2I4_BACUN</name>
<evidence type="ECO:0000256" key="1">
    <source>
        <dbReference type="ARBA" id="ARBA00001913"/>
    </source>
</evidence>
<dbReference type="Gene3D" id="2.70.98.10">
    <property type="match status" value="1"/>
</dbReference>
<comment type="cofactor">
    <cofactor evidence="1">
        <name>Ca(2+)</name>
        <dbReference type="ChEBI" id="CHEBI:29108"/>
    </cofactor>
</comment>
<dbReference type="PANTHER" id="PTHR35803">
    <property type="entry name" value="GLUCAN 1,4-ALPHA-GLUCOSIDASE SUSB-RELATED"/>
    <property type="match status" value="1"/>
</dbReference>
<sequence length="132" mass="14958">MKHVLLTVVFLGIACVAMAHELLSPNGNLKLNVVLDSEGGPVYSLYYKGEPVVEPSALGILMEEADLSNGFRILDATNSTFDETWMPVWGEYEKVRNHYNELTVTFSQPAKHDRTMIVRFRLFDDGLGFRYE</sequence>
<protein>
    <submittedName>
        <fullName evidence="6">Glycoside hydrolase family 97 N-terminal domain-containing protein</fullName>
    </submittedName>
</protein>
<keyword evidence="4" id="KW-0732">Signal</keyword>
<reference evidence="6" key="1">
    <citation type="submission" date="2022-10" db="EMBL/GenBank/DDBJ databases">
        <title>Human gut microbiome strain richness.</title>
        <authorList>
            <person name="Chen-Liaw A."/>
        </authorList>
    </citation>
    <scope>NUCLEOTIDE SEQUENCE</scope>
    <source>
        <strain evidence="6">1001713st1_F9_1001713B170221_170320</strain>
    </source>
</reference>
<dbReference type="GO" id="GO:0016787">
    <property type="term" value="F:hydrolase activity"/>
    <property type="evidence" value="ECO:0007669"/>
    <property type="project" value="UniProtKB-KW"/>
</dbReference>
<feature type="non-terminal residue" evidence="6">
    <location>
        <position position="132"/>
    </location>
</feature>
<dbReference type="InterPro" id="IPR029486">
    <property type="entry name" value="GH97_N"/>
</dbReference>
<dbReference type="Proteomes" id="UP001222603">
    <property type="component" value="Unassembled WGS sequence"/>
</dbReference>
<proteinExistence type="predicted"/>
<dbReference type="RefSeq" id="WP_272201772.1">
    <property type="nucleotide sequence ID" value="NZ_JAQNSI010000208.1"/>
</dbReference>
<evidence type="ECO:0000313" key="6">
    <source>
        <dbReference type="EMBL" id="MDC1900439.1"/>
    </source>
</evidence>
<comment type="caution">
    <text evidence="6">The sequence shown here is derived from an EMBL/GenBank/DDBJ whole genome shotgun (WGS) entry which is preliminary data.</text>
</comment>
<dbReference type="PANTHER" id="PTHR35803:SF1">
    <property type="entry name" value="GLUCAN 1,4-ALPHA-GLUCOSIDASE SUSB"/>
    <property type="match status" value="1"/>
</dbReference>
<dbReference type="InterPro" id="IPR014718">
    <property type="entry name" value="GH-type_carb-bd"/>
</dbReference>
<feature type="signal peptide" evidence="4">
    <location>
        <begin position="1"/>
        <end position="19"/>
    </location>
</feature>
<gene>
    <name evidence="6" type="ORF">POZ10_07390</name>
</gene>
<dbReference type="AlphaFoldDB" id="A0AAW6H2I4"/>
<dbReference type="GO" id="GO:0030246">
    <property type="term" value="F:carbohydrate binding"/>
    <property type="evidence" value="ECO:0007669"/>
    <property type="project" value="InterPro"/>
</dbReference>
<dbReference type="InterPro" id="IPR052720">
    <property type="entry name" value="Glycosyl_hydrolase_97"/>
</dbReference>
<dbReference type="EMBL" id="JAQNSI010000208">
    <property type="protein sequence ID" value="MDC1900439.1"/>
    <property type="molecule type" value="Genomic_DNA"/>
</dbReference>
<comment type="subunit">
    <text evidence="2">Monomer.</text>
</comment>
<evidence type="ECO:0000256" key="4">
    <source>
        <dbReference type="SAM" id="SignalP"/>
    </source>
</evidence>
<keyword evidence="3" id="KW-0106">Calcium</keyword>
<evidence type="ECO:0000259" key="5">
    <source>
        <dbReference type="Pfam" id="PF14508"/>
    </source>
</evidence>
<evidence type="ECO:0000256" key="3">
    <source>
        <dbReference type="ARBA" id="ARBA00022837"/>
    </source>
</evidence>
<feature type="chain" id="PRO_5043655692" evidence="4">
    <location>
        <begin position="20"/>
        <end position="132"/>
    </location>
</feature>
<evidence type="ECO:0000313" key="7">
    <source>
        <dbReference type="Proteomes" id="UP001222603"/>
    </source>
</evidence>